<comment type="subcellular location">
    <subcellularLocation>
        <location evidence="1 4">Periplasm</location>
    </subcellularLocation>
</comment>
<evidence type="ECO:0000256" key="1">
    <source>
        <dbReference type="ARBA" id="ARBA00004418"/>
    </source>
</evidence>
<keyword evidence="6" id="KW-0966">Cell projection</keyword>
<dbReference type="SMART" id="SM00858">
    <property type="entry name" value="SAF"/>
    <property type="match status" value="1"/>
</dbReference>
<protein>
    <recommendedName>
        <fullName evidence="4">Flagella basal body P-ring formation protein FlgA</fullName>
    </recommendedName>
</protein>
<dbReference type="Proteomes" id="UP000198761">
    <property type="component" value="Unassembled WGS sequence"/>
</dbReference>
<keyword evidence="6" id="KW-0282">Flagellum</keyword>
<keyword evidence="6" id="KW-0969">Cilium</keyword>
<dbReference type="InterPro" id="IPR017585">
    <property type="entry name" value="SAF_FlgA"/>
</dbReference>
<evidence type="ECO:0000313" key="6">
    <source>
        <dbReference type="EMBL" id="SEM46714.1"/>
    </source>
</evidence>
<dbReference type="PANTHER" id="PTHR36307:SF1">
    <property type="entry name" value="FLAGELLA BASAL BODY P-RING FORMATION PROTEIN FLGA"/>
    <property type="match status" value="1"/>
</dbReference>
<evidence type="ECO:0000256" key="4">
    <source>
        <dbReference type="RuleBase" id="RU362063"/>
    </source>
</evidence>
<dbReference type="GO" id="GO:0044780">
    <property type="term" value="P:bacterial-type flagellum assembly"/>
    <property type="evidence" value="ECO:0007669"/>
    <property type="project" value="InterPro"/>
</dbReference>
<evidence type="ECO:0000259" key="5">
    <source>
        <dbReference type="SMART" id="SM00858"/>
    </source>
</evidence>
<dbReference type="CDD" id="cd11614">
    <property type="entry name" value="SAF_CpaB_FlgA_like"/>
    <property type="match status" value="1"/>
</dbReference>
<evidence type="ECO:0000313" key="7">
    <source>
        <dbReference type="Proteomes" id="UP000198761"/>
    </source>
</evidence>
<dbReference type="InterPro" id="IPR039246">
    <property type="entry name" value="Flagellar_FlgA"/>
</dbReference>
<keyword evidence="7" id="KW-1185">Reference proteome</keyword>
<dbReference type="GO" id="GO:0042597">
    <property type="term" value="C:periplasmic space"/>
    <property type="evidence" value="ECO:0007669"/>
    <property type="project" value="UniProtKB-SubCell"/>
</dbReference>
<evidence type="ECO:0000256" key="3">
    <source>
        <dbReference type="ARBA" id="ARBA00022764"/>
    </source>
</evidence>
<keyword evidence="2" id="KW-0732">Signal</keyword>
<organism evidence="6 7">
    <name type="scientific">Gemmobacter aquatilis</name>
    <dbReference type="NCBI Taxonomy" id="933059"/>
    <lineage>
        <taxon>Bacteria</taxon>
        <taxon>Pseudomonadati</taxon>
        <taxon>Pseudomonadota</taxon>
        <taxon>Alphaproteobacteria</taxon>
        <taxon>Rhodobacterales</taxon>
        <taxon>Paracoccaceae</taxon>
        <taxon>Gemmobacter</taxon>
    </lineage>
</organism>
<evidence type="ECO:0000256" key="2">
    <source>
        <dbReference type="ARBA" id="ARBA00022729"/>
    </source>
</evidence>
<comment type="function">
    <text evidence="4">Involved in the assembly process of the P-ring formation. It may associate with FlgF on the rod constituting a structure essential for the P-ring assembly or may act as a modulator protein for the P-ring assembly.</text>
</comment>
<dbReference type="STRING" id="933059.SAMN04488103_101230"/>
<reference evidence="6 7" key="1">
    <citation type="submission" date="2016-10" db="EMBL/GenBank/DDBJ databases">
        <authorList>
            <person name="de Groot N.N."/>
        </authorList>
    </citation>
    <scope>NUCLEOTIDE SEQUENCE [LARGE SCALE GENOMIC DNA]</scope>
    <source>
        <strain evidence="6 7">DSM 3857</strain>
    </source>
</reference>
<feature type="domain" description="SAF" evidence="5">
    <location>
        <begin position="17"/>
        <end position="75"/>
    </location>
</feature>
<dbReference type="EMBL" id="FOCE01000001">
    <property type="protein sequence ID" value="SEM46714.1"/>
    <property type="molecule type" value="Genomic_DNA"/>
</dbReference>
<keyword evidence="4" id="KW-1005">Bacterial flagellum biogenesis</keyword>
<gene>
    <name evidence="6" type="ORF">SAMN04488103_101230</name>
</gene>
<dbReference type="PANTHER" id="PTHR36307">
    <property type="entry name" value="FLAGELLA BASAL BODY P-RING FORMATION PROTEIN FLGA"/>
    <property type="match status" value="1"/>
</dbReference>
<dbReference type="Gene3D" id="2.30.30.760">
    <property type="match status" value="1"/>
</dbReference>
<dbReference type="Pfam" id="PF13144">
    <property type="entry name" value="ChapFlgA"/>
    <property type="match status" value="1"/>
</dbReference>
<keyword evidence="3 4" id="KW-0574">Periplasm</keyword>
<dbReference type="NCBIfam" id="TIGR03170">
    <property type="entry name" value="flgA_cterm"/>
    <property type="match status" value="1"/>
</dbReference>
<dbReference type="InterPro" id="IPR013974">
    <property type="entry name" value="SAF"/>
</dbReference>
<dbReference type="AlphaFoldDB" id="A0A1H7YLK7"/>
<name>A0A1H7YLK7_9RHOB</name>
<dbReference type="OrthoDB" id="7619725at2"/>
<proteinExistence type="inferred from homology"/>
<sequence>MWRMFCAISLLGGTAVADTVVPTRTIRAQQIIAPEDLALRSGDLPGALRTPDAAVGMEARVTLYPNRPLRPGDFGPPALVDRNQIVPLFYAAGPLQIQTEGRALSRGGAGDVIRVMNLSSRTTVTGHVTPDGTVVVGPAP</sequence>
<dbReference type="RefSeq" id="WP_091295582.1">
    <property type="nucleotide sequence ID" value="NZ_FOCE01000001.1"/>
</dbReference>
<accession>A0A1H7YLK7</accession>
<comment type="similarity">
    <text evidence="4">Belongs to the FlgA family.</text>
</comment>